<accession>A0A4Y9LL21</accession>
<evidence type="ECO:0008006" key="3">
    <source>
        <dbReference type="Google" id="ProtNLM"/>
    </source>
</evidence>
<evidence type="ECO:0000313" key="2">
    <source>
        <dbReference type="Proteomes" id="UP000297966"/>
    </source>
</evidence>
<dbReference type="Proteomes" id="UP000297966">
    <property type="component" value="Unassembled WGS sequence"/>
</dbReference>
<dbReference type="Gene3D" id="3.40.50.150">
    <property type="entry name" value="Vaccinia Virus protein VP39"/>
    <property type="match status" value="1"/>
</dbReference>
<dbReference type="InterPro" id="IPR029063">
    <property type="entry name" value="SAM-dependent_MTases_sf"/>
</dbReference>
<keyword evidence="2" id="KW-1185">Reference proteome</keyword>
<organism evidence="1 2">
    <name type="scientific">Bradyrhizobium niftali</name>
    <dbReference type="NCBI Taxonomy" id="2560055"/>
    <lineage>
        <taxon>Bacteria</taxon>
        <taxon>Pseudomonadati</taxon>
        <taxon>Pseudomonadota</taxon>
        <taxon>Alphaproteobacteria</taxon>
        <taxon>Hyphomicrobiales</taxon>
        <taxon>Nitrobacteraceae</taxon>
        <taxon>Bradyrhizobium</taxon>
    </lineage>
</organism>
<comment type="caution">
    <text evidence="1">The sequence shown here is derived from an EMBL/GenBank/DDBJ whole genome shotgun (WGS) entry which is preliminary data.</text>
</comment>
<proteinExistence type="predicted"/>
<dbReference type="EMBL" id="SPQT01000019">
    <property type="protein sequence ID" value="TFV44270.1"/>
    <property type="molecule type" value="Genomic_DNA"/>
</dbReference>
<sequence>MTDIASSLSAAKFIARKYIRGYSISSTFDTEEGLSAFSKAVQSSKCYLEYGSGSSTVLAAKFAQRIVSVESDAVFCRAVRKMLPERAGISLIHVDIGLTRQWGYPVFSRPTERRIRRWQKYPQAPWQSYDFSPDLLLIDGRFRVACALESLLHIGEETKILIDDYPGRPYEIIEEFADRTALYGTMAEFRKKKSFDSARCRAQLGLYYADYR</sequence>
<protein>
    <recommendedName>
        <fullName evidence="3">Class I SAM-dependent methyltransferase</fullName>
    </recommendedName>
</protein>
<dbReference type="OrthoDB" id="7445868at2"/>
<gene>
    <name evidence="1" type="ORF">E4K65_28660</name>
</gene>
<reference evidence="1 2" key="1">
    <citation type="submission" date="2019-03" db="EMBL/GenBank/DDBJ databases">
        <title>Bradyrhizobium diversity isolated from nodules of Chamaecrista fasciculata.</title>
        <authorList>
            <person name="Klepa M.S."/>
            <person name="Urquiaga M.O."/>
            <person name="Hungria M."/>
            <person name="Delamuta J.R."/>
        </authorList>
    </citation>
    <scope>NUCLEOTIDE SEQUENCE [LARGE SCALE GENOMIC DNA]</scope>
    <source>
        <strain evidence="1 2">CNPSo 3448</strain>
    </source>
</reference>
<dbReference type="RefSeq" id="WP_135176984.1">
    <property type="nucleotide sequence ID" value="NZ_JBIYER010000001.1"/>
</dbReference>
<name>A0A4Y9LL21_9BRAD</name>
<evidence type="ECO:0000313" key="1">
    <source>
        <dbReference type="EMBL" id="TFV44270.1"/>
    </source>
</evidence>
<dbReference type="AlphaFoldDB" id="A0A4Y9LL21"/>